<comment type="caution">
    <text evidence="1">The sequence shown here is derived from an EMBL/GenBank/DDBJ whole genome shotgun (WGS) entry which is preliminary data.</text>
</comment>
<reference evidence="1" key="1">
    <citation type="submission" date="2021-02" db="EMBL/GenBank/DDBJ databases">
        <authorList>
            <person name="Nowell W R."/>
        </authorList>
    </citation>
    <scope>NUCLEOTIDE SEQUENCE</scope>
</reference>
<accession>A0A818KTU1</accession>
<evidence type="ECO:0000313" key="1">
    <source>
        <dbReference type="EMBL" id="CAF3563180.1"/>
    </source>
</evidence>
<dbReference type="EMBL" id="CAJOBD010000071">
    <property type="protein sequence ID" value="CAF3563180.1"/>
    <property type="molecule type" value="Genomic_DNA"/>
</dbReference>
<protein>
    <submittedName>
        <fullName evidence="1">Uncharacterized protein</fullName>
    </submittedName>
</protein>
<organism evidence="1 2">
    <name type="scientific">Rotaria sordida</name>
    <dbReference type="NCBI Taxonomy" id="392033"/>
    <lineage>
        <taxon>Eukaryota</taxon>
        <taxon>Metazoa</taxon>
        <taxon>Spiralia</taxon>
        <taxon>Gnathifera</taxon>
        <taxon>Rotifera</taxon>
        <taxon>Eurotatoria</taxon>
        <taxon>Bdelloidea</taxon>
        <taxon>Philodinida</taxon>
        <taxon>Philodinidae</taxon>
        <taxon>Rotaria</taxon>
    </lineage>
</organism>
<dbReference type="Proteomes" id="UP000663836">
    <property type="component" value="Unassembled WGS sequence"/>
</dbReference>
<proteinExistence type="predicted"/>
<dbReference type="AlphaFoldDB" id="A0A818KTU1"/>
<sequence length="305" mass="35146">MEDPFLTKQHQHALLNVVRQMLLQLNNRQMDTDLPRTTTAGIYNPATAQLKELYEMLNILVGGIKTLTNDEQHLNNESLQMPSTFSTLTEELLIVKLSIEESNALLEGAKHNQDSSSLPEKVNDSQYVSYDGTLVWKITNFREKMNRLIKSWTTDPSMKYLLDEAEQRILFYTIPCNLRSINLTAVVGKQMPPGWQYMQQRQIIRLDICEWAGIEPDSLQRIAKVFKSLNHLVLVPKDSAILIDWIPLMLLKSWNSKELPSLSVAGSPSNEAKTNLRQWLIDNTHLLTEDSFGVEYQDDWFNLWL</sequence>
<name>A0A818KTU1_9BILA</name>
<gene>
    <name evidence="1" type="ORF">JBS370_LOCUS1940</name>
</gene>
<evidence type="ECO:0000313" key="2">
    <source>
        <dbReference type="Proteomes" id="UP000663836"/>
    </source>
</evidence>